<sequence>MVIAVPKEQENWENRVALTPEGVKKLVGTKSARVLIEESAGAASGFSDREYSDAGAEITAERKALLKEADILLRMGKPPAAEIPEQKSGSFHISFLDPYNEQDLVQKIAKQKINAFSMEMIPRSTRAQKMDALSSQASLAGYAAVIEAAGEIKMAFPMMMTPAGTISPVRVFVIGAGVAGLQAIATAKRLGARVEAYDTRPVVEEQVVSLGAKFIKIDLGETGQTRDGYARELTQEQLEKQRELMQDRCIAADVVITTAKLFGRPAPLLIPRATVEAMRPGSVLVDLAVDTGGNVELSSPGEIVDHKGVKILGLRNFPGQVAKHASQMYSNNLVNLLLEFWKDGNPGPDFNPEDEIVQGALITRDGSIVHPGIRKIYGLEE</sequence>
<evidence type="ECO:0000256" key="7">
    <source>
        <dbReference type="ARBA" id="ARBA00023027"/>
    </source>
</evidence>
<name>A0A1Y1S182_9SPIO</name>
<dbReference type="CDD" id="cd05304">
    <property type="entry name" value="Rubrum_tdh"/>
    <property type="match status" value="1"/>
</dbReference>
<dbReference type="SUPFAM" id="SSF52283">
    <property type="entry name" value="Formate/glycerate dehydrogenase catalytic domain-like"/>
    <property type="match status" value="1"/>
</dbReference>
<keyword evidence="7" id="KW-0520">NAD</keyword>
<evidence type="ECO:0000256" key="8">
    <source>
        <dbReference type="ARBA" id="ARBA00048202"/>
    </source>
</evidence>
<reference evidence="11 12" key="1">
    <citation type="submission" date="2017-03" db="EMBL/GenBank/DDBJ databases">
        <title>Draft Genome sequence of Marispirochaeta sp. strain JC444.</title>
        <authorList>
            <person name="Shivani Y."/>
            <person name="Subhash Y."/>
            <person name="Sasikala C."/>
            <person name="Ramana C."/>
        </authorList>
    </citation>
    <scope>NUCLEOTIDE SEQUENCE [LARGE SCALE GENOMIC DNA]</scope>
    <source>
        <strain evidence="11 12">JC444</strain>
    </source>
</reference>
<evidence type="ECO:0000259" key="9">
    <source>
        <dbReference type="SMART" id="SM01002"/>
    </source>
</evidence>
<comment type="function">
    <text evidence="1">The transhydrogenation between NADH and NADP is coupled to respiration and ATP hydrolysis and functions as a proton pump across the membrane.</text>
</comment>
<dbReference type="EC" id="7.1.1.1" evidence="3"/>
<dbReference type="SMART" id="SM01002">
    <property type="entry name" value="AlaDh_PNT_C"/>
    <property type="match status" value="1"/>
</dbReference>
<dbReference type="PANTHER" id="PTHR10160:SF19">
    <property type="entry name" value="PROTON-TRANSLOCATING NAD(P)(+) TRANSHYDROGENASE"/>
    <property type="match status" value="1"/>
</dbReference>
<dbReference type="InterPro" id="IPR007886">
    <property type="entry name" value="AlaDH/PNT_N"/>
</dbReference>
<comment type="similarity">
    <text evidence="2">Belongs to the AlaDH/PNT family.</text>
</comment>
<dbReference type="InterPro" id="IPR007698">
    <property type="entry name" value="AlaDH/PNT_NAD(H)-bd"/>
</dbReference>
<dbReference type="InterPro" id="IPR036291">
    <property type="entry name" value="NAD(P)-bd_dom_sf"/>
</dbReference>
<dbReference type="Pfam" id="PF01262">
    <property type="entry name" value="AlaDh_PNT_C"/>
    <property type="match status" value="1"/>
</dbReference>
<evidence type="ECO:0000256" key="3">
    <source>
        <dbReference type="ARBA" id="ARBA00012943"/>
    </source>
</evidence>
<keyword evidence="6" id="KW-1278">Translocase</keyword>
<dbReference type="Proteomes" id="UP000192343">
    <property type="component" value="Unassembled WGS sequence"/>
</dbReference>
<evidence type="ECO:0000313" key="11">
    <source>
        <dbReference type="EMBL" id="ORC36278.1"/>
    </source>
</evidence>
<dbReference type="PANTHER" id="PTHR10160">
    <property type="entry name" value="NAD(P) TRANSHYDROGENASE"/>
    <property type="match status" value="1"/>
</dbReference>
<dbReference type="SUPFAM" id="SSF51735">
    <property type="entry name" value="NAD(P)-binding Rossmann-fold domains"/>
    <property type="match status" value="1"/>
</dbReference>
<dbReference type="GO" id="GO:0050661">
    <property type="term" value="F:NADP binding"/>
    <property type="evidence" value="ECO:0007669"/>
    <property type="project" value="TreeGrafter"/>
</dbReference>
<keyword evidence="12" id="KW-1185">Reference proteome</keyword>
<dbReference type="AlphaFoldDB" id="A0A1Y1S182"/>
<dbReference type="NCBIfam" id="NF006942">
    <property type="entry name" value="PRK09424.1"/>
    <property type="match status" value="1"/>
</dbReference>
<dbReference type="GO" id="GO:0005886">
    <property type="term" value="C:plasma membrane"/>
    <property type="evidence" value="ECO:0007669"/>
    <property type="project" value="TreeGrafter"/>
</dbReference>
<evidence type="ECO:0000256" key="4">
    <source>
        <dbReference type="ARBA" id="ARBA00022741"/>
    </source>
</evidence>
<keyword evidence="5" id="KW-0521">NADP</keyword>
<proteinExistence type="inferred from homology"/>
<dbReference type="SMART" id="SM01003">
    <property type="entry name" value="AlaDh_PNT_N"/>
    <property type="match status" value="1"/>
</dbReference>
<accession>A0A1Y1S182</accession>
<dbReference type="Pfam" id="PF05222">
    <property type="entry name" value="AlaDh_PNT_N"/>
    <property type="match status" value="1"/>
</dbReference>
<protein>
    <recommendedName>
        <fullName evidence="3">proton-translocating NAD(P)(+) transhydrogenase</fullName>
        <ecNumber evidence="3">7.1.1.1</ecNumber>
    </recommendedName>
</protein>
<dbReference type="GO" id="GO:0016491">
    <property type="term" value="F:oxidoreductase activity"/>
    <property type="evidence" value="ECO:0007669"/>
    <property type="project" value="InterPro"/>
</dbReference>
<evidence type="ECO:0000256" key="6">
    <source>
        <dbReference type="ARBA" id="ARBA00022967"/>
    </source>
</evidence>
<organism evidence="11 12">
    <name type="scientific">Marispirochaeta aestuarii</name>
    <dbReference type="NCBI Taxonomy" id="1963862"/>
    <lineage>
        <taxon>Bacteria</taxon>
        <taxon>Pseudomonadati</taxon>
        <taxon>Spirochaetota</taxon>
        <taxon>Spirochaetia</taxon>
        <taxon>Spirochaetales</taxon>
        <taxon>Spirochaetaceae</taxon>
        <taxon>Marispirochaeta</taxon>
    </lineage>
</organism>
<gene>
    <name evidence="11" type="ORF">B4O97_06730</name>
</gene>
<evidence type="ECO:0000259" key="10">
    <source>
        <dbReference type="SMART" id="SM01003"/>
    </source>
</evidence>
<dbReference type="EMBL" id="MWQY01000006">
    <property type="protein sequence ID" value="ORC36278.1"/>
    <property type="molecule type" value="Genomic_DNA"/>
</dbReference>
<dbReference type="GO" id="GO:0008750">
    <property type="term" value="F:proton-translocating NAD(P)+ transhydrogenase activity"/>
    <property type="evidence" value="ECO:0007669"/>
    <property type="project" value="UniProtKB-EC"/>
</dbReference>
<evidence type="ECO:0000256" key="5">
    <source>
        <dbReference type="ARBA" id="ARBA00022857"/>
    </source>
</evidence>
<comment type="catalytic activity">
    <reaction evidence="8">
        <text>NAD(+) + NADPH + H(+)(in) = NADH + NADP(+) + H(+)(out)</text>
        <dbReference type="Rhea" id="RHEA:47992"/>
        <dbReference type="ChEBI" id="CHEBI:15378"/>
        <dbReference type="ChEBI" id="CHEBI:57540"/>
        <dbReference type="ChEBI" id="CHEBI:57783"/>
        <dbReference type="ChEBI" id="CHEBI:57945"/>
        <dbReference type="ChEBI" id="CHEBI:58349"/>
        <dbReference type="EC" id="7.1.1.1"/>
    </reaction>
</comment>
<evidence type="ECO:0000256" key="1">
    <source>
        <dbReference type="ARBA" id="ARBA00003943"/>
    </source>
</evidence>
<dbReference type="InterPro" id="IPR008143">
    <property type="entry name" value="Ala_DH/PNT_CS2"/>
</dbReference>
<dbReference type="Gene3D" id="3.40.50.720">
    <property type="entry name" value="NAD(P)-binding Rossmann-like Domain"/>
    <property type="match status" value="2"/>
</dbReference>
<feature type="domain" description="Alanine dehydrogenase/pyridine nucleotide transhydrogenase NAD(H)-binding" evidence="9">
    <location>
        <begin position="149"/>
        <end position="313"/>
    </location>
</feature>
<evidence type="ECO:0000313" key="12">
    <source>
        <dbReference type="Proteomes" id="UP000192343"/>
    </source>
</evidence>
<dbReference type="GO" id="GO:0006740">
    <property type="term" value="P:NADPH regeneration"/>
    <property type="evidence" value="ECO:0007669"/>
    <property type="project" value="TreeGrafter"/>
</dbReference>
<dbReference type="OrthoDB" id="9804592at2"/>
<dbReference type="RefSeq" id="WP_083049426.1">
    <property type="nucleotide sequence ID" value="NZ_CAXXQO010000003.1"/>
</dbReference>
<dbReference type="STRING" id="1963862.B4O97_06730"/>
<keyword evidence="4" id="KW-0547">Nucleotide-binding</keyword>
<feature type="domain" description="Alanine dehydrogenase/pyridine nucleotide transhydrogenase N-terminal" evidence="10">
    <location>
        <begin position="4"/>
        <end position="140"/>
    </location>
</feature>
<dbReference type="PROSITE" id="PS00837">
    <property type="entry name" value="ALADH_PNT_2"/>
    <property type="match status" value="1"/>
</dbReference>
<comment type="caution">
    <text evidence="11">The sequence shown here is derived from an EMBL/GenBank/DDBJ whole genome shotgun (WGS) entry which is preliminary data.</text>
</comment>
<evidence type="ECO:0000256" key="2">
    <source>
        <dbReference type="ARBA" id="ARBA00005689"/>
    </source>
</evidence>